<keyword evidence="9" id="KW-1185">Reference proteome</keyword>
<organism evidence="8 9">
    <name type="scientific">Novosphingobium malaysiense</name>
    <dbReference type="NCBI Taxonomy" id="1348853"/>
    <lineage>
        <taxon>Bacteria</taxon>
        <taxon>Pseudomonadati</taxon>
        <taxon>Pseudomonadota</taxon>
        <taxon>Alphaproteobacteria</taxon>
        <taxon>Sphingomonadales</taxon>
        <taxon>Sphingomonadaceae</taxon>
        <taxon>Novosphingobium</taxon>
    </lineage>
</organism>
<dbReference type="InterPro" id="IPR036852">
    <property type="entry name" value="Peptidase_S8/S53_dom_sf"/>
</dbReference>
<dbReference type="InterPro" id="IPR015500">
    <property type="entry name" value="Peptidase_S8_subtilisin-rel"/>
</dbReference>
<evidence type="ECO:0000256" key="6">
    <source>
        <dbReference type="SAM" id="SignalP"/>
    </source>
</evidence>
<keyword evidence="4 5" id="KW-0720">Serine protease</keyword>
<evidence type="ECO:0000256" key="5">
    <source>
        <dbReference type="PROSITE-ProRule" id="PRU01240"/>
    </source>
</evidence>
<dbReference type="PROSITE" id="PS00137">
    <property type="entry name" value="SUBTILASE_HIS"/>
    <property type="match status" value="1"/>
</dbReference>
<name>A0A0B1ZWU2_9SPHN</name>
<dbReference type="InterPro" id="IPR023827">
    <property type="entry name" value="Peptidase_S8_Asp-AS"/>
</dbReference>
<evidence type="ECO:0000256" key="4">
    <source>
        <dbReference type="ARBA" id="ARBA00022825"/>
    </source>
</evidence>
<feature type="signal peptide" evidence="6">
    <location>
        <begin position="1"/>
        <end position="30"/>
    </location>
</feature>
<dbReference type="PROSITE" id="PS51892">
    <property type="entry name" value="SUBTILASE"/>
    <property type="match status" value="1"/>
</dbReference>
<dbReference type="InterPro" id="IPR000209">
    <property type="entry name" value="Peptidase_S8/S53_dom"/>
</dbReference>
<dbReference type="PANTHER" id="PTHR43806:SF11">
    <property type="entry name" value="CEREVISIN-RELATED"/>
    <property type="match status" value="1"/>
</dbReference>
<dbReference type="PROSITE" id="PS00136">
    <property type="entry name" value="SUBTILASE_ASP"/>
    <property type="match status" value="1"/>
</dbReference>
<dbReference type="GO" id="GO:0006508">
    <property type="term" value="P:proteolysis"/>
    <property type="evidence" value="ECO:0007669"/>
    <property type="project" value="UniProtKB-KW"/>
</dbReference>
<proteinExistence type="inferred from homology"/>
<keyword evidence="3 5" id="KW-0378">Hydrolase</keyword>
<feature type="active site" description="Charge relay system" evidence="5">
    <location>
        <position position="361"/>
    </location>
</feature>
<dbReference type="PANTHER" id="PTHR43806">
    <property type="entry name" value="PEPTIDASE S8"/>
    <property type="match status" value="1"/>
</dbReference>
<reference evidence="8 9" key="1">
    <citation type="submission" date="2014-10" db="EMBL/GenBank/DDBJ databases">
        <title>Genome sequence of Novosphingobium malaysiense MUSC 273(T).</title>
        <authorList>
            <person name="Lee L.-H."/>
        </authorList>
    </citation>
    <scope>NUCLEOTIDE SEQUENCE [LARGE SCALE GENOMIC DNA]</scope>
    <source>
        <strain evidence="8 9">MUSC 273</strain>
    </source>
</reference>
<dbReference type="EMBL" id="JTDI01000001">
    <property type="protein sequence ID" value="KHK93612.1"/>
    <property type="molecule type" value="Genomic_DNA"/>
</dbReference>
<dbReference type="Gene3D" id="3.40.50.200">
    <property type="entry name" value="Peptidase S8/S53 domain"/>
    <property type="match status" value="1"/>
</dbReference>
<feature type="active site" description="Charge relay system" evidence="5">
    <location>
        <position position="160"/>
    </location>
</feature>
<dbReference type="GO" id="GO:0004252">
    <property type="term" value="F:serine-type endopeptidase activity"/>
    <property type="evidence" value="ECO:0007669"/>
    <property type="project" value="UniProtKB-UniRule"/>
</dbReference>
<dbReference type="GO" id="GO:0005615">
    <property type="term" value="C:extracellular space"/>
    <property type="evidence" value="ECO:0007669"/>
    <property type="project" value="TreeGrafter"/>
</dbReference>
<dbReference type="InterPro" id="IPR050131">
    <property type="entry name" value="Peptidase_S8_subtilisin-like"/>
</dbReference>
<dbReference type="InterPro" id="IPR022398">
    <property type="entry name" value="Peptidase_S8_His-AS"/>
</dbReference>
<dbReference type="SUPFAM" id="SSF52743">
    <property type="entry name" value="Subtilisin-like"/>
    <property type="match status" value="1"/>
</dbReference>
<evidence type="ECO:0000313" key="9">
    <source>
        <dbReference type="Proteomes" id="UP000031057"/>
    </source>
</evidence>
<dbReference type="STRING" id="1348853.LK12_00935"/>
<dbReference type="SUPFAM" id="SSF54897">
    <property type="entry name" value="Protease propeptides/inhibitors"/>
    <property type="match status" value="1"/>
</dbReference>
<evidence type="ECO:0000256" key="1">
    <source>
        <dbReference type="ARBA" id="ARBA00011073"/>
    </source>
</evidence>
<feature type="domain" description="Peptidase S8/S53" evidence="7">
    <location>
        <begin position="158"/>
        <end position="371"/>
    </location>
</feature>
<dbReference type="PRINTS" id="PR00723">
    <property type="entry name" value="SUBTILISIN"/>
</dbReference>
<dbReference type="AlphaFoldDB" id="A0A0B1ZWU2"/>
<keyword evidence="2 5" id="KW-0645">Protease</keyword>
<gene>
    <name evidence="8" type="ORF">LK12_00935</name>
</gene>
<evidence type="ECO:0000256" key="2">
    <source>
        <dbReference type="ARBA" id="ARBA00022670"/>
    </source>
</evidence>
<evidence type="ECO:0000313" key="8">
    <source>
        <dbReference type="EMBL" id="KHK93612.1"/>
    </source>
</evidence>
<feature type="chain" id="PRO_5002065701" evidence="6">
    <location>
        <begin position="31"/>
        <end position="400"/>
    </location>
</feature>
<sequence length="400" mass="40487">MRSGGHMKIKLIAVLACSTAALVAAGPANAKSGDIIPNSYICVFNAKAVNRGAVQAEANRAVNAAGGSVSHVYRYSIQGFAANMSAQAVSRMTARNPSIKYCEPDRLVELGPIEPTKGKPGGVGGGGGGSSAETTPWGVTYVKGGSLSVATTGARAWIIDSGIDPTHEDLNVDQSGMAQNFVPRDSSWTDLNGHGTHVSGTIGAIKGNGKGVVGVVPGALVTAVRVLDRRGSGAYSTVIAGIDWVAQPGHGKPGDVANMSLGGPQDDALDEAVLNAAATGVKFAIAAGNSADNANNYSPAHAGSIADARAANVYVVSAFDDQGVFAYFSNYGNPPIDYAEPGVNILSTWKNNGYNTISGTSMATPHLAGLLLAGKLAACGTVTGDTKDSTPDPIGKSSCQ</sequence>
<evidence type="ECO:0000256" key="3">
    <source>
        <dbReference type="ARBA" id="ARBA00022801"/>
    </source>
</evidence>
<dbReference type="InterPro" id="IPR037045">
    <property type="entry name" value="S8pro/Inhibitor_I9_sf"/>
</dbReference>
<accession>A0A0B1ZWU2</accession>
<keyword evidence="6" id="KW-0732">Signal</keyword>
<protein>
    <submittedName>
        <fullName evidence="8">Peptidase S8</fullName>
    </submittedName>
</protein>
<comment type="similarity">
    <text evidence="1 5">Belongs to the peptidase S8 family.</text>
</comment>
<comment type="caution">
    <text evidence="8">The sequence shown here is derived from an EMBL/GenBank/DDBJ whole genome shotgun (WGS) entry which is preliminary data.</text>
</comment>
<feature type="active site" description="Charge relay system" evidence="5">
    <location>
        <position position="194"/>
    </location>
</feature>
<dbReference type="Proteomes" id="UP000031057">
    <property type="component" value="Unassembled WGS sequence"/>
</dbReference>
<dbReference type="Pfam" id="PF00082">
    <property type="entry name" value="Peptidase_S8"/>
    <property type="match status" value="1"/>
</dbReference>
<dbReference type="Gene3D" id="3.30.70.80">
    <property type="entry name" value="Peptidase S8 propeptide/proteinase inhibitor I9"/>
    <property type="match status" value="1"/>
</dbReference>
<evidence type="ECO:0000259" key="7">
    <source>
        <dbReference type="Pfam" id="PF00082"/>
    </source>
</evidence>